<reference evidence="2" key="1">
    <citation type="submission" date="2022-11" db="UniProtKB">
        <authorList>
            <consortium name="WormBaseParasite"/>
        </authorList>
    </citation>
    <scope>IDENTIFICATION</scope>
</reference>
<dbReference type="Proteomes" id="UP000887579">
    <property type="component" value="Unplaced"/>
</dbReference>
<organism evidence="1 2">
    <name type="scientific">Panagrolaimus sp. ES5</name>
    <dbReference type="NCBI Taxonomy" id="591445"/>
    <lineage>
        <taxon>Eukaryota</taxon>
        <taxon>Metazoa</taxon>
        <taxon>Ecdysozoa</taxon>
        <taxon>Nematoda</taxon>
        <taxon>Chromadorea</taxon>
        <taxon>Rhabditida</taxon>
        <taxon>Tylenchina</taxon>
        <taxon>Panagrolaimomorpha</taxon>
        <taxon>Panagrolaimoidea</taxon>
        <taxon>Panagrolaimidae</taxon>
        <taxon>Panagrolaimus</taxon>
    </lineage>
</organism>
<evidence type="ECO:0000313" key="2">
    <source>
        <dbReference type="WBParaSite" id="ES5_v2.g11505.t1"/>
    </source>
</evidence>
<dbReference type="WBParaSite" id="ES5_v2.g11505.t1">
    <property type="protein sequence ID" value="ES5_v2.g11505.t1"/>
    <property type="gene ID" value="ES5_v2.g11505"/>
</dbReference>
<accession>A0AC34F3F9</accession>
<name>A0AC34F3F9_9BILA</name>
<protein>
    <submittedName>
        <fullName evidence="2">Uncharacterized protein</fullName>
    </submittedName>
</protein>
<sequence>MALPNGTVNDIRDQDHLAAMDVVRYFGIGDSISRANVKPALNGPVLIITLEFVESKDLILRRAHFLRNNDDTRYTAEYCKFSMSSLISKLKVLKSYRLDCLYISFLNVVCIFYLP</sequence>
<evidence type="ECO:0000313" key="1">
    <source>
        <dbReference type="Proteomes" id="UP000887579"/>
    </source>
</evidence>
<proteinExistence type="predicted"/>